<dbReference type="Pfam" id="PF00254">
    <property type="entry name" value="FKBP_C"/>
    <property type="match status" value="1"/>
</dbReference>
<dbReference type="GO" id="GO:0003964">
    <property type="term" value="F:RNA-directed DNA polymerase activity"/>
    <property type="evidence" value="ECO:0007669"/>
    <property type="project" value="UniProtKB-KW"/>
</dbReference>
<accession>A0A699HYH1</accession>
<dbReference type="InterPro" id="IPR001179">
    <property type="entry name" value="PPIase_FKBP_dom"/>
</dbReference>
<reference evidence="3" key="1">
    <citation type="journal article" date="2019" name="Sci. Rep.">
        <title>Draft genome of Tanacetum cinerariifolium, the natural source of mosquito coil.</title>
        <authorList>
            <person name="Yamashiro T."/>
            <person name="Shiraishi A."/>
            <person name="Satake H."/>
            <person name="Nakayama K."/>
        </authorList>
    </citation>
    <scope>NUCLEOTIDE SEQUENCE</scope>
</reference>
<protein>
    <recommendedName>
        <fullName evidence="1">peptidylprolyl isomerase</fullName>
        <ecNumber evidence="1">5.2.1.8</ecNumber>
    </recommendedName>
</protein>
<dbReference type="GO" id="GO:0003755">
    <property type="term" value="F:peptidyl-prolyl cis-trans isomerase activity"/>
    <property type="evidence" value="ECO:0007669"/>
    <property type="project" value="UniProtKB-KW"/>
</dbReference>
<dbReference type="Gene3D" id="3.10.10.10">
    <property type="entry name" value="HIV Type 1 Reverse Transcriptase, subunit A, domain 1"/>
    <property type="match status" value="1"/>
</dbReference>
<dbReference type="InterPro" id="IPR043502">
    <property type="entry name" value="DNA/RNA_pol_sf"/>
</dbReference>
<keyword evidence="3" id="KW-0808">Transferase</keyword>
<dbReference type="PANTHER" id="PTHR15503">
    <property type="entry name" value="LDOC1 RELATED"/>
    <property type="match status" value="1"/>
</dbReference>
<keyword evidence="1" id="KW-0697">Rotamase</keyword>
<sequence>LSRFPEDLPRLSLTRQVEFQINLVSGVAPVARALYRLAPLELQELSTQLQELSDKGFIRPSSSPWGAPILFVIKKDGSFHMCIDYRELNQLNSSRERRSKENMLRSLGVSSDTIWTNQRTDGIHGSDESVKLMGKLQDGTVFVNKGDNEVPFEFKIDEEQVIDGLDIGVKTMKKGEVAILTIHPEYVFGSTKSHQESAATVPANSIVYYDVELVSFEKVYACKVLICLFILNTL</sequence>
<gene>
    <name evidence="3" type="ORF">Tci_463957</name>
</gene>
<dbReference type="EC" id="5.2.1.8" evidence="1"/>
<keyword evidence="3" id="KW-0548">Nucleotidyltransferase</keyword>
<organism evidence="3">
    <name type="scientific">Tanacetum cinerariifolium</name>
    <name type="common">Dalmatian daisy</name>
    <name type="synonym">Chrysanthemum cinerariifolium</name>
    <dbReference type="NCBI Taxonomy" id="118510"/>
    <lineage>
        <taxon>Eukaryota</taxon>
        <taxon>Viridiplantae</taxon>
        <taxon>Streptophyta</taxon>
        <taxon>Embryophyta</taxon>
        <taxon>Tracheophyta</taxon>
        <taxon>Spermatophyta</taxon>
        <taxon>Magnoliopsida</taxon>
        <taxon>eudicotyledons</taxon>
        <taxon>Gunneridae</taxon>
        <taxon>Pentapetalae</taxon>
        <taxon>asterids</taxon>
        <taxon>campanulids</taxon>
        <taxon>Asterales</taxon>
        <taxon>Asteraceae</taxon>
        <taxon>Asteroideae</taxon>
        <taxon>Anthemideae</taxon>
        <taxon>Anthemidinae</taxon>
        <taxon>Tanacetum</taxon>
    </lineage>
</organism>
<dbReference type="PROSITE" id="PS50059">
    <property type="entry name" value="FKBP_PPIASE"/>
    <property type="match status" value="1"/>
</dbReference>
<evidence type="ECO:0000259" key="2">
    <source>
        <dbReference type="PROSITE" id="PS50059"/>
    </source>
</evidence>
<feature type="non-terminal residue" evidence="3">
    <location>
        <position position="1"/>
    </location>
</feature>
<proteinExistence type="predicted"/>
<comment type="catalytic activity">
    <reaction evidence="1">
        <text>[protein]-peptidylproline (omega=180) = [protein]-peptidylproline (omega=0)</text>
        <dbReference type="Rhea" id="RHEA:16237"/>
        <dbReference type="Rhea" id="RHEA-COMP:10747"/>
        <dbReference type="Rhea" id="RHEA-COMP:10748"/>
        <dbReference type="ChEBI" id="CHEBI:83833"/>
        <dbReference type="ChEBI" id="CHEBI:83834"/>
        <dbReference type="EC" id="5.2.1.8"/>
    </reaction>
</comment>
<dbReference type="EMBL" id="BKCJ010222478">
    <property type="protein sequence ID" value="GEY91983.1"/>
    <property type="molecule type" value="Genomic_DNA"/>
</dbReference>
<dbReference type="SUPFAM" id="SSF54534">
    <property type="entry name" value="FKBP-like"/>
    <property type="match status" value="1"/>
</dbReference>
<evidence type="ECO:0000313" key="3">
    <source>
        <dbReference type="EMBL" id="GEY91983.1"/>
    </source>
</evidence>
<comment type="caution">
    <text evidence="3">The sequence shown here is derived from an EMBL/GenBank/DDBJ whole genome shotgun (WGS) entry which is preliminary data.</text>
</comment>
<dbReference type="Gene3D" id="3.10.50.40">
    <property type="match status" value="1"/>
</dbReference>
<dbReference type="SUPFAM" id="SSF56672">
    <property type="entry name" value="DNA/RNA polymerases"/>
    <property type="match status" value="1"/>
</dbReference>
<dbReference type="AlphaFoldDB" id="A0A699HYH1"/>
<dbReference type="InterPro" id="IPR046357">
    <property type="entry name" value="PPIase_dom_sf"/>
</dbReference>
<evidence type="ECO:0000256" key="1">
    <source>
        <dbReference type="PROSITE-ProRule" id="PRU00277"/>
    </source>
</evidence>
<keyword evidence="1" id="KW-0413">Isomerase</keyword>
<dbReference type="PANTHER" id="PTHR15503:SF45">
    <property type="entry name" value="RNA-DIRECTED DNA POLYMERASE HOMOLOG"/>
    <property type="match status" value="1"/>
</dbReference>
<feature type="domain" description="PPIase FKBP-type" evidence="2">
    <location>
        <begin position="125"/>
        <end position="217"/>
    </location>
</feature>
<dbReference type="InterPro" id="IPR032567">
    <property type="entry name" value="RTL1-rel"/>
</dbReference>
<keyword evidence="3" id="KW-0695">RNA-directed DNA polymerase</keyword>
<name>A0A699HYH1_TANCI</name>